<keyword evidence="2" id="KW-0812">Transmembrane</keyword>
<feature type="transmembrane region" description="Helical" evidence="2">
    <location>
        <begin position="351"/>
        <end position="376"/>
    </location>
</feature>
<feature type="compositionally biased region" description="Low complexity" evidence="1">
    <location>
        <begin position="23"/>
        <end position="39"/>
    </location>
</feature>
<accession>A0A226WSD8</accession>
<dbReference type="AlphaFoldDB" id="A0A226WSD8"/>
<feature type="compositionally biased region" description="Basic residues" evidence="1">
    <location>
        <begin position="434"/>
        <end position="443"/>
    </location>
</feature>
<comment type="caution">
    <text evidence="3">The sequence shown here is derived from an EMBL/GenBank/DDBJ whole genome shotgun (WGS) entry which is preliminary data.</text>
</comment>
<feature type="region of interest" description="Disordered" evidence="1">
    <location>
        <begin position="419"/>
        <end position="443"/>
    </location>
</feature>
<gene>
    <name evidence="3" type="ORF">BSU04_33860</name>
</gene>
<reference evidence="4" key="1">
    <citation type="submission" date="2017-01" db="EMBL/GenBank/DDBJ databases">
        <title>Genome Analysis of Deinococcus marmoris KOPRI26562.</title>
        <authorList>
            <person name="Kim J.H."/>
            <person name="Oh H.-M."/>
        </authorList>
    </citation>
    <scope>NUCLEOTIDE SEQUENCE [LARGE SCALE GENOMIC DNA]</scope>
    <source>
        <strain evidence="4">PAMC 26633</strain>
    </source>
</reference>
<dbReference type="Proteomes" id="UP000214720">
    <property type="component" value="Unassembled WGS sequence"/>
</dbReference>
<keyword evidence="2" id="KW-1133">Transmembrane helix</keyword>
<dbReference type="EMBL" id="MTHB01000233">
    <property type="protein sequence ID" value="OXC74091.1"/>
    <property type="molecule type" value="Genomic_DNA"/>
</dbReference>
<feature type="compositionally biased region" description="Low complexity" evidence="1">
    <location>
        <begin position="244"/>
        <end position="262"/>
    </location>
</feature>
<name>A0A226WSD8_CABSO</name>
<feature type="region of interest" description="Disordered" evidence="1">
    <location>
        <begin position="206"/>
        <end position="316"/>
    </location>
</feature>
<protein>
    <submittedName>
        <fullName evidence="3">Cell wall surface anchor family protein</fullName>
    </submittedName>
</protein>
<evidence type="ECO:0000256" key="2">
    <source>
        <dbReference type="SAM" id="Phobius"/>
    </source>
</evidence>
<evidence type="ECO:0000313" key="4">
    <source>
        <dbReference type="Proteomes" id="UP000214720"/>
    </source>
</evidence>
<evidence type="ECO:0000256" key="1">
    <source>
        <dbReference type="SAM" id="MobiDB-lite"/>
    </source>
</evidence>
<dbReference type="RefSeq" id="WP_179258513.1">
    <property type="nucleotide sequence ID" value="NZ_MTHB01000233.1"/>
</dbReference>
<sequence>MPDSAVNPALPVADAASSRRADGASASTSRSSSAAGSAESDADAKLARAARSAQRLALLSRAPYGAPTLDLFAEDAERATLQALNTDIRQSSLPGFELPEVFMAAVPGEDGSSGAVRAWRSGALSVEGAVVSSAAVPCDDAAATQMDSQSADAATLELMFDDVLAPHEAVAGPVQLQPLDDGAQGATLAEGKAQGSNKRASAARARSAARNVSTTGAAPAAAMSEVETMEGKSGPSDAITQVLNGTPNAPNAPNATTKPATPSSLRNAARAAATPHREQPQSLAAALIDDDRRTRTSAASASSGPQAPSREASELDTARATAYADTIDALYAVIADQRGAAAALSGRVKTVLMIVICVLFVTVATGVAQSIALLRLTRENTAQQQRIEQLLLDQQATLASFFDTDSATVEVPDRGIANASAANKNPDFGLQSRAAKRAQSKSH</sequence>
<organism evidence="3 4">
    <name type="scientific">Caballeronia sordidicola</name>
    <name type="common">Burkholderia sordidicola</name>
    <dbReference type="NCBI Taxonomy" id="196367"/>
    <lineage>
        <taxon>Bacteria</taxon>
        <taxon>Pseudomonadati</taxon>
        <taxon>Pseudomonadota</taxon>
        <taxon>Betaproteobacteria</taxon>
        <taxon>Burkholderiales</taxon>
        <taxon>Burkholderiaceae</taxon>
        <taxon>Caballeronia</taxon>
    </lineage>
</organism>
<feature type="region of interest" description="Disordered" evidence="1">
    <location>
        <begin position="1"/>
        <end position="46"/>
    </location>
</feature>
<proteinExistence type="predicted"/>
<keyword evidence="2" id="KW-0472">Membrane</keyword>
<evidence type="ECO:0000313" key="3">
    <source>
        <dbReference type="EMBL" id="OXC74091.1"/>
    </source>
</evidence>